<evidence type="ECO:0000256" key="1">
    <source>
        <dbReference type="SAM" id="SignalP"/>
    </source>
</evidence>
<dbReference type="EMBL" id="JAOZEV010000006">
    <property type="protein sequence ID" value="MCV9932511.1"/>
    <property type="molecule type" value="Genomic_DNA"/>
</dbReference>
<protein>
    <submittedName>
        <fullName evidence="2">DUF2268 domain-containing protein</fullName>
    </submittedName>
</protein>
<dbReference type="AlphaFoldDB" id="A0A9X2ZPX4"/>
<proteinExistence type="predicted"/>
<evidence type="ECO:0000313" key="2">
    <source>
        <dbReference type="EMBL" id="MCV9932511.1"/>
    </source>
</evidence>
<feature type="signal peptide" evidence="1">
    <location>
        <begin position="1"/>
        <end position="19"/>
    </location>
</feature>
<evidence type="ECO:0000313" key="3">
    <source>
        <dbReference type="Proteomes" id="UP001151133"/>
    </source>
</evidence>
<sequence length="421" mass="48344">MKHFKIVLLLLLFNINSFGQNESLINYNSIADSLYQAKSYNSATNFYIKASQFAEFPNKKGSNLYNAACCLALQNKKDSALIFINKAVDLGYNDKLNILNDSDLNSLHGNSEWDNLVKKLKVTKPLNDNPAKVTFFTEDIHRFWKAYDLANKNPTQYKEIFKTNYFDKASIGMNDYFSSKVGSIDQFINHIQSAPKFYQSIRKNTLKVDDYKKDFKRSFQNLKDIYPAAKYPDIYFVIGAFTSGGTISTNGLLIGLNQTSQSDEIPTDELSEGLKTRLNKIKYLPNLIAHELIHFQQKTKRDTITLGYVIVEGSADFIGELISGNTANPDLMNWAKGKEKAIWEKFTKDMYFNRYNNWIANSKQSSKNNPPDQGYWIGYQICKAYYENAKDKKKAISEILNIQDYRKFLAESGWEEKVSKL</sequence>
<comment type="caution">
    <text evidence="2">The sequence shown here is derived from an EMBL/GenBank/DDBJ whole genome shotgun (WGS) entry which is preliminary data.</text>
</comment>
<dbReference type="SUPFAM" id="SSF48452">
    <property type="entry name" value="TPR-like"/>
    <property type="match status" value="1"/>
</dbReference>
<name>A0A9X2ZPX4_9FLAO</name>
<gene>
    <name evidence="2" type="ORF">OIU80_09465</name>
</gene>
<dbReference type="Proteomes" id="UP001151133">
    <property type="component" value="Unassembled WGS sequence"/>
</dbReference>
<accession>A0A9X2ZPX4</accession>
<reference evidence="2" key="1">
    <citation type="submission" date="2022-10" db="EMBL/GenBank/DDBJ databases">
        <title>Two novel species of Flavobacterium.</title>
        <authorList>
            <person name="Liu Q."/>
            <person name="Xin Y.-H."/>
        </authorList>
    </citation>
    <scope>NUCLEOTIDE SEQUENCE</scope>
    <source>
        <strain evidence="2">LS1R47</strain>
    </source>
</reference>
<feature type="chain" id="PRO_5040851225" evidence="1">
    <location>
        <begin position="20"/>
        <end position="421"/>
    </location>
</feature>
<dbReference type="Pfam" id="PF25594">
    <property type="entry name" value="GldB_lipo"/>
    <property type="match status" value="1"/>
</dbReference>
<keyword evidence="3" id="KW-1185">Reference proteome</keyword>
<dbReference type="InterPro" id="IPR011990">
    <property type="entry name" value="TPR-like_helical_dom_sf"/>
</dbReference>
<dbReference type="RefSeq" id="WP_264286778.1">
    <property type="nucleotide sequence ID" value="NZ_JAOZEV010000006.1"/>
</dbReference>
<organism evidence="2 3">
    <name type="scientific">Flavobacterium frigoritolerans</name>
    <dbReference type="NCBI Taxonomy" id="2987686"/>
    <lineage>
        <taxon>Bacteria</taxon>
        <taxon>Pseudomonadati</taxon>
        <taxon>Bacteroidota</taxon>
        <taxon>Flavobacteriia</taxon>
        <taxon>Flavobacteriales</taxon>
        <taxon>Flavobacteriaceae</taxon>
        <taxon>Flavobacterium</taxon>
    </lineage>
</organism>
<dbReference type="NCBIfam" id="NF047558">
    <property type="entry name" value="TPR_END_plus"/>
    <property type="match status" value="1"/>
</dbReference>
<keyword evidence="1" id="KW-0732">Signal</keyword>
<dbReference type="InterPro" id="IPR019853">
    <property type="entry name" value="GldB-like"/>
</dbReference>